<reference evidence="3 4" key="1">
    <citation type="submission" date="2009-12" db="EMBL/GenBank/DDBJ databases">
        <title>The Genome Sequence of Anolis carolinensis (Green Anole Lizard).</title>
        <authorList>
            <consortium name="The Genome Sequencing Platform"/>
            <person name="Di Palma F."/>
            <person name="Alfoldi J."/>
            <person name="Heiman D."/>
            <person name="Young S."/>
            <person name="Grabherr M."/>
            <person name="Johnson J."/>
            <person name="Lander E.S."/>
            <person name="Lindblad-Toh K."/>
        </authorList>
    </citation>
    <scope>NUCLEOTIDE SEQUENCE [LARGE SCALE GENOMIC DNA]</scope>
    <source>
        <strain evidence="3 4">JBL SC #1</strain>
    </source>
</reference>
<name>A0A803TEM2_ANOCA</name>
<protein>
    <submittedName>
        <fullName evidence="3">Uncharacterized protein</fullName>
    </submittedName>
</protein>
<evidence type="ECO:0000256" key="1">
    <source>
        <dbReference type="SAM" id="MobiDB-lite"/>
    </source>
</evidence>
<dbReference type="Ensembl" id="ENSACAT00000031563.2">
    <property type="protein sequence ID" value="ENSACAP00000033662.1"/>
    <property type="gene ID" value="ENSACAG00000032973.2"/>
</dbReference>
<keyword evidence="2" id="KW-0472">Membrane</keyword>
<proteinExistence type="predicted"/>
<keyword evidence="2" id="KW-0812">Transmembrane</keyword>
<organism evidence="3 4">
    <name type="scientific">Anolis carolinensis</name>
    <name type="common">Green anole</name>
    <name type="synonym">American chameleon</name>
    <dbReference type="NCBI Taxonomy" id="28377"/>
    <lineage>
        <taxon>Eukaryota</taxon>
        <taxon>Metazoa</taxon>
        <taxon>Chordata</taxon>
        <taxon>Craniata</taxon>
        <taxon>Vertebrata</taxon>
        <taxon>Euteleostomi</taxon>
        <taxon>Lepidosauria</taxon>
        <taxon>Squamata</taxon>
        <taxon>Bifurcata</taxon>
        <taxon>Unidentata</taxon>
        <taxon>Episquamata</taxon>
        <taxon>Toxicofera</taxon>
        <taxon>Iguania</taxon>
        <taxon>Dactyloidae</taxon>
        <taxon>Anolis</taxon>
    </lineage>
</organism>
<evidence type="ECO:0000256" key="2">
    <source>
        <dbReference type="SAM" id="Phobius"/>
    </source>
</evidence>
<keyword evidence="2" id="KW-1133">Transmembrane helix</keyword>
<dbReference type="InParanoid" id="A0A803TEM2"/>
<evidence type="ECO:0000313" key="3">
    <source>
        <dbReference type="Ensembl" id="ENSACAP00000033662.1"/>
    </source>
</evidence>
<dbReference type="Proteomes" id="UP000001646">
    <property type="component" value="Chromosome 4"/>
</dbReference>
<sequence>MTTHEARHAATSEWTKMPTIATKEADNNTALNNTSTNWNIYTATANTTNVSSMLSYLSQSTRSPSTESNSSSDIIAETKKVTTFPAESFFSNSVYQSTVEDPKTTTSAITSNLIVQVSTSMPLISSKFLASVSSNQFQAGGGRLKNSEAILTISFAILLALTILGSTVYIFNKFRKRRDQYSHHPLYDTSSETERYTTQEDVLVISGGLYDAPRIYNPNMMYEDDELSNDHLPFSAQPGQLKLEFLSGEKEQNIFPAYETFQKTPGDL</sequence>
<feature type="compositionally biased region" description="Basic and acidic residues" evidence="1">
    <location>
        <begin position="1"/>
        <end position="10"/>
    </location>
</feature>
<reference evidence="3" key="3">
    <citation type="submission" date="2025-09" db="UniProtKB">
        <authorList>
            <consortium name="Ensembl"/>
        </authorList>
    </citation>
    <scope>IDENTIFICATION</scope>
</reference>
<dbReference type="GeneTree" id="ENSGT00970000193609"/>
<keyword evidence="4" id="KW-1185">Reference proteome</keyword>
<feature type="transmembrane region" description="Helical" evidence="2">
    <location>
        <begin position="149"/>
        <end position="171"/>
    </location>
</feature>
<reference evidence="3" key="2">
    <citation type="submission" date="2025-08" db="UniProtKB">
        <authorList>
            <consortium name="Ensembl"/>
        </authorList>
    </citation>
    <scope>IDENTIFICATION</scope>
</reference>
<dbReference type="Bgee" id="ENSACAG00000032973">
    <property type="expression patterns" value="Expressed in brain and 5 other cell types or tissues"/>
</dbReference>
<dbReference type="AlphaFoldDB" id="A0A803TEM2"/>
<evidence type="ECO:0000313" key="4">
    <source>
        <dbReference type="Proteomes" id="UP000001646"/>
    </source>
</evidence>
<accession>A0A803TEM2</accession>
<feature type="region of interest" description="Disordered" evidence="1">
    <location>
        <begin position="1"/>
        <end position="21"/>
    </location>
</feature>